<dbReference type="GO" id="GO:0051015">
    <property type="term" value="F:actin filament binding"/>
    <property type="evidence" value="ECO:0007669"/>
    <property type="project" value="InterPro"/>
</dbReference>
<dbReference type="EMBL" id="JH993092">
    <property type="protein sequence ID" value="EKX35364.1"/>
    <property type="molecule type" value="Genomic_DNA"/>
</dbReference>
<evidence type="ECO:0000313" key="4">
    <source>
        <dbReference type="EnsemblProtists" id="EKX35364"/>
    </source>
</evidence>
<dbReference type="KEGG" id="gtt:GUITHDRAFT_146564"/>
<dbReference type="EnsemblProtists" id="EKX35364">
    <property type="protein sequence ID" value="EKX35364"/>
    <property type="gene ID" value="GUITHDRAFT_146564"/>
</dbReference>
<dbReference type="GO" id="GO:0032432">
    <property type="term" value="C:actin filament bundle"/>
    <property type="evidence" value="ECO:0007669"/>
    <property type="project" value="TreeGrafter"/>
</dbReference>
<reference evidence="4" key="3">
    <citation type="submission" date="2016-03" db="UniProtKB">
        <authorList>
            <consortium name="EnsemblProtists"/>
        </authorList>
    </citation>
    <scope>IDENTIFICATION</scope>
</reference>
<dbReference type="GeneID" id="17292081"/>
<name>L1IHH5_GUITC</name>
<dbReference type="InterPro" id="IPR039959">
    <property type="entry name" value="Fimbrin/Plastin"/>
</dbReference>
<evidence type="ECO:0000256" key="2">
    <source>
        <dbReference type="ARBA" id="ARBA00023203"/>
    </source>
</evidence>
<reference evidence="5" key="2">
    <citation type="submission" date="2012-11" db="EMBL/GenBank/DDBJ databases">
        <authorList>
            <person name="Kuo A."/>
            <person name="Curtis B.A."/>
            <person name="Tanifuji G."/>
            <person name="Burki F."/>
            <person name="Gruber A."/>
            <person name="Irimia M."/>
            <person name="Maruyama S."/>
            <person name="Arias M.C."/>
            <person name="Ball S.G."/>
            <person name="Gile G.H."/>
            <person name="Hirakawa Y."/>
            <person name="Hopkins J.F."/>
            <person name="Rensing S.A."/>
            <person name="Schmutz J."/>
            <person name="Symeonidi A."/>
            <person name="Elias M."/>
            <person name="Eveleigh R.J."/>
            <person name="Herman E.K."/>
            <person name="Klute M.J."/>
            <person name="Nakayama T."/>
            <person name="Obornik M."/>
            <person name="Reyes-Prieto A."/>
            <person name="Armbrust E.V."/>
            <person name="Aves S.J."/>
            <person name="Beiko R.G."/>
            <person name="Coutinho P."/>
            <person name="Dacks J.B."/>
            <person name="Durnford D.G."/>
            <person name="Fast N.M."/>
            <person name="Green B.R."/>
            <person name="Grisdale C."/>
            <person name="Hempe F."/>
            <person name="Henrissat B."/>
            <person name="Hoppner M.P."/>
            <person name="Ishida K.-I."/>
            <person name="Kim E."/>
            <person name="Koreny L."/>
            <person name="Kroth P.G."/>
            <person name="Liu Y."/>
            <person name="Malik S.-B."/>
            <person name="Maier U.G."/>
            <person name="McRose D."/>
            <person name="Mock T."/>
            <person name="Neilson J.A."/>
            <person name="Onodera N.T."/>
            <person name="Poole A.M."/>
            <person name="Pritham E.J."/>
            <person name="Richards T.A."/>
            <person name="Rocap G."/>
            <person name="Roy S.W."/>
            <person name="Sarai C."/>
            <person name="Schaack S."/>
            <person name="Shirato S."/>
            <person name="Slamovits C.H."/>
            <person name="Spencer D.F."/>
            <person name="Suzuki S."/>
            <person name="Worden A.Z."/>
            <person name="Zauner S."/>
            <person name="Barry K."/>
            <person name="Bell C."/>
            <person name="Bharti A.K."/>
            <person name="Crow J.A."/>
            <person name="Grimwood J."/>
            <person name="Kramer R."/>
            <person name="Lindquist E."/>
            <person name="Lucas S."/>
            <person name="Salamov A."/>
            <person name="McFadden G.I."/>
            <person name="Lane C.E."/>
            <person name="Keeling P.J."/>
            <person name="Gray M.W."/>
            <person name="Grigoriev I.V."/>
            <person name="Archibald J.M."/>
        </authorList>
    </citation>
    <scope>NUCLEOTIDE SEQUENCE</scope>
    <source>
        <strain evidence="5">CCMP2712</strain>
    </source>
</reference>
<dbReference type="GO" id="GO:0005737">
    <property type="term" value="C:cytoplasm"/>
    <property type="evidence" value="ECO:0007669"/>
    <property type="project" value="TreeGrafter"/>
</dbReference>
<dbReference type="STRING" id="905079.L1IHH5"/>
<dbReference type="Gene3D" id="1.10.418.10">
    <property type="entry name" value="Calponin-like domain"/>
    <property type="match status" value="1"/>
</dbReference>
<keyword evidence="1" id="KW-0677">Repeat</keyword>
<dbReference type="PANTHER" id="PTHR19961">
    <property type="entry name" value="FIMBRIN/PLASTIN"/>
    <property type="match status" value="1"/>
</dbReference>
<organism evidence="3">
    <name type="scientific">Guillardia theta (strain CCMP2712)</name>
    <name type="common">Cryptophyte</name>
    <dbReference type="NCBI Taxonomy" id="905079"/>
    <lineage>
        <taxon>Eukaryota</taxon>
        <taxon>Cryptophyceae</taxon>
        <taxon>Pyrenomonadales</taxon>
        <taxon>Geminigeraceae</taxon>
        <taxon>Guillardia</taxon>
    </lineage>
</organism>
<evidence type="ECO:0000313" key="3">
    <source>
        <dbReference type="EMBL" id="EKX35364.1"/>
    </source>
</evidence>
<proteinExistence type="predicted"/>
<dbReference type="HOGENOM" id="CLU_1707616_0_0_1"/>
<dbReference type="InterPro" id="IPR036872">
    <property type="entry name" value="CH_dom_sf"/>
</dbReference>
<dbReference type="SUPFAM" id="SSF47576">
    <property type="entry name" value="Calponin-homology domain, CH-domain"/>
    <property type="match status" value="1"/>
</dbReference>
<dbReference type="PANTHER" id="PTHR19961:SF18">
    <property type="entry name" value="FI19014P1"/>
    <property type="match status" value="1"/>
</dbReference>
<dbReference type="Proteomes" id="UP000011087">
    <property type="component" value="Unassembled WGS sequence"/>
</dbReference>
<accession>L1IHH5</accession>
<dbReference type="PaxDb" id="55529-EKX35364"/>
<dbReference type="OrthoDB" id="10017054at2759"/>
<keyword evidence="2" id="KW-0009">Actin-binding</keyword>
<reference evidence="3 5" key="1">
    <citation type="journal article" date="2012" name="Nature">
        <title>Algal genomes reveal evolutionary mosaicism and the fate of nucleomorphs.</title>
        <authorList>
            <consortium name="DOE Joint Genome Institute"/>
            <person name="Curtis B.A."/>
            <person name="Tanifuji G."/>
            <person name="Burki F."/>
            <person name="Gruber A."/>
            <person name="Irimia M."/>
            <person name="Maruyama S."/>
            <person name="Arias M.C."/>
            <person name="Ball S.G."/>
            <person name="Gile G.H."/>
            <person name="Hirakawa Y."/>
            <person name="Hopkins J.F."/>
            <person name="Kuo A."/>
            <person name="Rensing S.A."/>
            <person name="Schmutz J."/>
            <person name="Symeonidi A."/>
            <person name="Elias M."/>
            <person name="Eveleigh R.J."/>
            <person name="Herman E.K."/>
            <person name="Klute M.J."/>
            <person name="Nakayama T."/>
            <person name="Obornik M."/>
            <person name="Reyes-Prieto A."/>
            <person name="Armbrust E.V."/>
            <person name="Aves S.J."/>
            <person name="Beiko R.G."/>
            <person name="Coutinho P."/>
            <person name="Dacks J.B."/>
            <person name="Durnford D.G."/>
            <person name="Fast N.M."/>
            <person name="Green B.R."/>
            <person name="Grisdale C.J."/>
            <person name="Hempel F."/>
            <person name="Henrissat B."/>
            <person name="Hoppner M.P."/>
            <person name="Ishida K."/>
            <person name="Kim E."/>
            <person name="Koreny L."/>
            <person name="Kroth P.G."/>
            <person name="Liu Y."/>
            <person name="Malik S.B."/>
            <person name="Maier U.G."/>
            <person name="McRose D."/>
            <person name="Mock T."/>
            <person name="Neilson J.A."/>
            <person name="Onodera N.T."/>
            <person name="Poole A.M."/>
            <person name="Pritham E.J."/>
            <person name="Richards T.A."/>
            <person name="Rocap G."/>
            <person name="Roy S.W."/>
            <person name="Sarai C."/>
            <person name="Schaack S."/>
            <person name="Shirato S."/>
            <person name="Slamovits C.H."/>
            <person name="Spencer D.F."/>
            <person name="Suzuki S."/>
            <person name="Worden A.Z."/>
            <person name="Zauner S."/>
            <person name="Barry K."/>
            <person name="Bell C."/>
            <person name="Bharti A.K."/>
            <person name="Crow J.A."/>
            <person name="Grimwood J."/>
            <person name="Kramer R."/>
            <person name="Lindquist E."/>
            <person name="Lucas S."/>
            <person name="Salamov A."/>
            <person name="McFadden G.I."/>
            <person name="Lane C.E."/>
            <person name="Keeling P.J."/>
            <person name="Gray M.W."/>
            <person name="Grigoriev I.V."/>
            <person name="Archibald J.M."/>
        </authorList>
    </citation>
    <scope>NUCLEOTIDE SEQUENCE</scope>
    <source>
        <strain evidence="3 5">CCMP2712</strain>
    </source>
</reference>
<dbReference type="GO" id="GO:0051017">
    <property type="term" value="P:actin filament bundle assembly"/>
    <property type="evidence" value="ECO:0007669"/>
    <property type="project" value="InterPro"/>
</dbReference>
<gene>
    <name evidence="3" type="ORF">GUITHDRAFT_146564</name>
</gene>
<dbReference type="GO" id="GO:0005884">
    <property type="term" value="C:actin filament"/>
    <property type="evidence" value="ECO:0007669"/>
    <property type="project" value="TreeGrafter"/>
</dbReference>
<protein>
    <submittedName>
        <fullName evidence="3 4">Uncharacterized protein</fullName>
    </submittedName>
</protein>
<evidence type="ECO:0000313" key="5">
    <source>
        <dbReference type="Proteomes" id="UP000011087"/>
    </source>
</evidence>
<dbReference type="RefSeq" id="XP_005822344.1">
    <property type="nucleotide sequence ID" value="XM_005822287.1"/>
</dbReference>
<keyword evidence="5" id="KW-1185">Reference proteome</keyword>
<dbReference type="AlphaFoldDB" id="L1IHH5"/>
<sequence>MAGEVKECEGRRQALDCVEAFLDERLQLTLLEAQTIIFHNPVSECLHHPQYPVIDIIFAWPAASCSRAYLADRQDSQKQVPLKEHPELVLLLKPGEDLATLLKLPKEELLVRWVNLHMVNAGSDKMLSDFSSDMKHLTTYTRGKSIDCWSTARH</sequence>
<evidence type="ECO:0000256" key="1">
    <source>
        <dbReference type="ARBA" id="ARBA00022737"/>
    </source>
</evidence>
<dbReference type="GO" id="GO:0051639">
    <property type="term" value="P:actin filament network formation"/>
    <property type="evidence" value="ECO:0007669"/>
    <property type="project" value="TreeGrafter"/>
</dbReference>